<feature type="coiled-coil region" evidence="1">
    <location>
        <begin position="3"/>
        <end position="30"/>
    </location>
</feature>
<dbReference type="RefSeq" id="YP_009124214.1">
    <property type="nucleotide sequence ID" value="NC_026585.1"/>
</dbReference>
<dbReference type="KEGG" id="vg:23678964"/>
<keyword evidence="3" id="KW-1185">Reference proteome</keyword>
<dbReference type="Proteomes" id="UP000029345">
    <property type="component" value="Segment"/>
</dbReference>
<evidence type="ECO:0000313" key="2">
    <source>
        <dbReference type="EMBL" id="AIM40413.1"/>
    </source>
</evidence>
<dbReference type="OrthoDB" id="37694at10239"/>
<name>A0A088F671_9CAUD</name>
<proteinExistence type="predicted"/>
<evidence type="ECO:0000256" key="1">
    <source>
        <dbReference type="SAM" id="Coils"/>
    </source>
</evidence>
<gene>
    <name evidence="2" type="ORF">PBI_ESTAVE1_23</name>
</gene>
<reference evidence="2 3" key="1">
    <citation type="submission" date="2014-08" db="EMBL/GenBank/DDBJ databases">
        <authorList>
            <person name="Abernathy K.P."/>
            <person name="Arnold C.T."/>
            <person name="Banks B.N."/>
            <person name="Bell M.J."/>
            <person name="Dang D."/>
            <person name="Estave P.M."/>
            <person name="Ford J.D."/>
            <person name="Fowler K.L."/>
            <person name="Guillory Q.M."/>
            <person name="Martin G.N."/>
            <person name="Minor J.G."/>
            <person name="Powell J."/>
            <person name="Sarhan H.A."/>
            <person name="Stewart E.L."/>
            <person name="Sutherlin T.K."/>
            <person name="Terry T.J."/>
            <person name="Wagner S.L."/>
            <person name="Zayed M.R."/>
            <person name="Ireland S.K."/>
            <person name="Ross J.F."/>
            <person name="Serrano M.G."/>
            <person name="Buck G."/>
            <person name="Lee V."/>
            <person name="Wang Y."/>
            <person name="Carvalho R."/>
            <person name="Voegtly L."/>
            <person name="Shi R."/>
            <person name="Duckworth R."/>
            <person name="Johnson A."/>
            <person name="Loviza R."/>
            <person name="Walstead R."/>
            <person name="Shah Z."/>
            <person name="Kiflezghi M."/>
            <person name="Wade K."/>
            <person name="Anders K.R."/>
            <person name="Braun M.A."/>
            <person name="Delesalle V.A."/>
            <person name="Hughes L.E."/>
            <person name="Ware V.C."/>
            <person name="Bradley K.W."/>
            <person name="Barker L.P."/>
            <person name="Asai D.J."/>
            <person name="Bowman C.A."/>
            <person name="Russell D.A."/>
            <person name="Pope W.H."/>
            <person name="Jacobs-Sera D."/>
            <person name="Hendrix R.W."/>
            <person name="Hatfull G.F."/>
        </authorList>
    </citation>
    <scope>NUCLEOTIDE SEQUENCE [LARGE SCALE GENOMIC DNA]</scope>
</reference>
<keyword evidence="1" id="KW-0175">Coiled coil</keyword>
<dbReference type="EMBL" id="KM279937">
    <property type="protein sequence ID" value="AIM40413.1"/>
    <property type="molecule type" value="Genomic_DNA"/>
</dbReference>
<evidence type="ECO:0000313" key="3">
    <source>
        <dbReference type="Proteomes" id="UP000029345"/>
    </source>
</evidence>
<protein>
    <submittedName>
        <fullName evidence="2">DNA binding protein</fullName>
    </submittedName>
</protein>
<organism evidence="2 3">
    <name type="scientific">Mycobacterium phage Estave1</name>
    <dbReference type="NCBI Taxonomy" id="1536603"/>
    <lineage>
        <taxon>Viruses</taxon>
        <taxon>Duplodnaviria</taxon>
        <taxon>Heunggongvirae</taxon>
        <taxon>Uroviricota</taxon>
        <taxon>Caudoviricetes</taxon>
        <taxon>Gracegardnervirinae</taxon>
        <taxon>Cheoctovirus</taxon>
        <taxon>Cheoctovirus estave1</taxon>
    </lineage>
</organism>
<dbReference type="GeneID" id="23678964"/>
<accession>A0A088F671</accession>
<sequence length="61" mass="7150">MDHDDLLEQIRAKRRQQDTLKDDIRELVNKALDAGIHWEQVADALGVKSRQRVSQIRRGTR</sequence>